<feature type="compositionally biased region" description="Low complexity" evidence="1">
    <location>
        <begin position="170"/>
        <end position="184"/>
    </location>
</feature>
<dbReference type="AlphaFoldDB" id="A0AAN7CRE7"/>
<comment type="caution">
    <text evidence="2">The sequence shown here is derived from an EMBL/GenBank/DDBJ whole genome shotgun (WGS) entry which is preliminary data.</text>
</comment>
<name>A0AAN7CRE7_9PEZI</name>
<gene>
    <name evidence="2" type="ORF">C7999DRAFT_32986</name>
</gene>
<evidence type="ECO:0000313" key="3">
    <source>
        <dbReference type="Proteomes" id="UP001303647"/>
    </source>
</evidence>
<dbReference type="EMBL" id="MU857670">
    <property type="protein sequence ID" value="KAK4246651.1"/>
    <property type="molecule type" value="Genomic_DNA"/>
</dbReference>
<protein>
    <submittedName>
        <fullName evidence="2">Uncharacterized protein</fullName>
    </submittedName>
</protein>
<dbReference type="Proteomes" id="UP001303647">
    <property type="component" value="Unassembled WGS sequence"/>
</dbReference>
<accession>A0AAN7CRE7</accession>
<evidence type="ECO:0000313" key="2">
    <source>
        <dbReference type="EMBL" id="KAK4246651.1"/>
    </source>
</evidence>
<reference evidence="2" key="2">
    <citation type="submission" date="2023-05" db="EMBL/GenBank/DDBJ databases">
        <authorList>
            <consortium name="Lawrence Berkeley National Laboratory"/>
            <person name="Steindorff A."/>
            <person name="Hensen N."/>
            <person name="Bonometti L."/>
            <person name="Westerberg I."/>
            <person name="Brannstrom I.O."/>
            <person name="Guillou S."/>
            <person name="Cros-Aarteil S."/>
            <person name="Calhoun S."/>
            <person name="Haridas S."/>
            <person name="Kuo A."/>
            <person name="Mondo S."/>
            <person name="Pangilinan J."/>
            <person name="Riley R."/>
            <person name="Labutti K."/>
            <person name="Andreopoulos B."/>
            <person name="Lipzen A."/>
            <person name="Chen C."/>
            <person name="Yanf M."/>
            <person name="Daum C."/>
            <person name="Ng V."/>
            <person name="Clum A."/>
            <person name="Ohm R."/>
            <person name="Martin F."/>
            <person name="Silar P."/>
            <person name="Natvig D."/>
            <person name="Lalanne C."/>
            <person name="Gautier V."/>
            <person name="Ament-Velasquez S.L."/>
            <person name="Kruys A."/>
            <person name="Hutchinson M.I."/>
            <person name="Powell A.J."/>
            <person name="Barry K."/>
            <person name="Miller A.N."/>
            <person name="Grigoriev I.V."/>
            <person name="Debuchy R."/>
            <person name="Gladieux P."/>
            <person name="Thoren M.H."/>
            <person name="Johannesson H."/>
        </authorList>
    </citation>
    <scope>NUCLEOTIDE SEQUENCE</scope>
    <source>
        <strain evidence="2">CBS 359.72</strain>
    </source>
</reference>
<keyword evidence="3" id="KW-1185">Reference proteome</keyword>
<proteinExistence type="predicted"/>
<feature type="region of interest" description="Disordered" evidence="1">
    <location>
        <begin position="161"/>
        <end position="195"/>
    </location>
</feature>
<organism evidence="2 3">
    <name type="scientific">Corynascus novoguineensis</name>
    <dbReference type="NCBI Taxonomy" id="1126955"/>
    <lineage>
        <taxon>Eukaryota</taxon>
        <taxon>Fungi</taxon>
        <taxon>Dikarya</taxon>
        <taxon>Ascomycota</taxon>
        <taxon>Pezizomycotina</taxon>
        <taxon>Sordariomycetes</taxon>
        <taxon>Sordariomycetidae</taxon>
        <taxon>Sordariales</taxon>
        <taxon>Chaetomiaceae</taxon>
        <taxon>Corynascus</taxon>
    </lineage>
</organism>
<evidence type="ECO:0000256" key="1">
    <source>
        <dbReference type="SAM" id="MobiDB-lite"/>
    </source>
</evidence>
<reference evidence="2" key="1">
    <citation type="journal article" date="2023" name="Mol. Phylogenet. Evol.">
        <title>Genome-scale phylogeny and comparative genomics of the fungal order Sordariales.</title>
        <authorList>
            <person name="Hensen N."/>
            <person name="Bonometti L."/>
            <person name="Westerberg I."/>
            <person name="Brannstrom I.O."/>
            <person name="Guillou S."/>
            <person name="Cros-Aarteil S."/>
            <person name="Calhoun S."/>
            <person name="Haridas S."/>
            <person name="Kuo A."/>
            <person name="Mondo S."/>
            <person name="Pangilinan J."/>
            <person name="Riley R."/>
            <person name="LaButti K."/>
            <person name="Andreopoulos B."/>
            <person name="Lipzen A."/>
            <person name="Chen C."/>
            <person name="Yan M."/>
            <person name="Daum C."/>
            <person name="Ng V."/>
            <person name="Clum A."/>
            <person name="Steindorff A."/>
            <person name="Ohm R.A."/>
            <person name="Martin F."/>
            <person name="Silar P."/>
            <person name="Natvig D.O."/>
            <person name="Lalanne C."/>
            <person name="Gautier V."/>
            <person name="Ament-Velasquez S.L."/>
            <person name="Kruys A."/>
            <person name="Hutchinson M.I."/>
            <person name="Powell A.J."/>
            <person name="Barry K."/>
            <person name="Miller A.N."/>
            <person name="Grigoriev I.V."/>
            <person name="Debuchy R."/>
            <person name="Gladieux P."/>
            <person name="Hiltunen Thoren M."/>
            <person name="Johannesson H."/>
        </authorList>
    </citation>
    <scope>NUCLEOTIDE SEQUENCE</scope>
    <source>
        <strain evidence="2">CBS 359.72</strain>
    </source>
</reference>
<sequence length="420" mass="47635">MDLGTVVTVVELIQAAIAIYERIDGLPQQMKQLGKRMERLNMFLVRLQKFLEKGAGKTKGEKHAQTQLLSGQLDDLRKLLKEIKVNAEKVHNLFYRYENGILSQSKGLTFRMPWMKQLWFSIVDNSAEKVEVIMEDIDHQRSVLRDYLVLMSVEKAYEPKQSRKPVAGKTALTAAATATTAARPTPSPSPAPPRRDYRILFVDPYNNGRSVMAEVVVKMLAQLTLRARGDWRIAEVRSAGFFARRNNECADVIDGLEFSEPTFRLPWRAGGEAPRRTAVSAVFDNKWAEYPFKNTIRSEIVSRTSEGLSKDVFTRFDFVFVFTVREHDNMVKLKDALRKKAGTGGGTNARGKGRLLQLGTFLAQKRGQIREILQPLPTKDSEKDREKWNRCVSEIRTAVKGFLKQEMKWTPPDASVLASA</sequence>
<dbReference type="Gene3D" id="3.40.50.2300">
    <property type="match status" value="1"/>
</dbReference>